<sequence>MGWARSLAPGQVSRIRVVDPSTGSPRTVHVDHGVLFEAPNWSSGGELVLNGDGVLWSMPSDGSAPPRRIAIADLPELNNDHVLARDGESIFLSANDGNIYLAPLAGGAARRVTHGPDGRFHFLHGVSPDGGRLAYVAVRLDDGWQNAVVRTVAADGSDDRTVTVPPGPDDGPEYSSDGEWIYFNTERFSEAPGHAQIARMRPDGTGIEQLTFDARVNWFPHLEPAGRRAVYLSFPTGTEGHPADLPVRLVIVGTDDWTAPVHAIELFGGQGTINVDSWNPDGGAFAYVDYPQAADIDEEES</sequence>
<accession>A0ABN2PMV3</accession>
<dbReference type="Proteomes" id="UP001501343">
    <property type="component" value="Unassembled WGS sequence"/>
</dbReference>
<organism evidence="2 3">
    <name type="scientific">Microbacterium aoyamense</name>
    <dbReference type="NCBI Taxonomy" id="344166"/>
    <lineage>
        <taxon>Bacteria</taxon>
        <taxon>Bacillati</taxon>
        <taxon>Actinomycetota</taxon>
        <taxon>Actinomycetes</taxon>
        <taxon>Micrococcales</taxon>
        <taxon>Microbacteriaceae</taxon>
        <taxon>Microbacterium</taxon>
    </lineage>
</organism>
<evidence type="ECO:0008006" key="4">
    <source>
        <dbReference type="Google" id="ProtNLM"/>
    </source>
</evidence>
<dbReference type="RefSeq" id="WP_248147027.1">
    <property type="nucleotide sequence ID" value="NZ_BAAAOF010000002.1"/>
</dbReference>
<comment type="caution">
    <text evidence="2">The sequence shown here is derived from an EMBL/GenBank/DDBJ whole genome shotgun (WGS) entry which is preliminary data.</text>
</comment>
<comment type="similarity">
    <text evidence="1">Belongs to the TolB family.</text>
</comment>
<proteinExistence type="inferred from homology"/>
<dbReference type="PANTHER" id="PTHR36842:SF1">
    <property type="entry name" value="PROTEIN TOLB"/>
    <property type="match status" value="1"/>
</dbReference>
<gene>
    <name evidence="2" type="ORF">GCM10009775_16220</name>
</gene>
<evidence type="ECO:0000256" key="1">
    <source>
        <dbReference type="ARBA" id="ARBA00009820"/>
    </source>
</evidence>
<dbReference type="InterPro" id="IPR011042">
    <property type="entry name" value="6-blade_b-propeller_TolB-like"/>
</dbReference>
<keyword evidence="3" id="KW-1185">Reference proteome</keyword>
<dbReference type="InterPro" id="IPR011659">
    <property type="entry name" value="WD40"/>
</dbReference>
<protein>
    <recommendedName>
        <fullName evidence="4">Biopolymer transporter Tol</fullName>
    </recommendedName>
</protein>
<dbReference type="SUPFAM" id="SSF69304">
    <property type="entry name" value="Tricorn protease N-terminal domain"/>
    <property type="match status" value="1"/>
</dbReference>
<reference evidence="2 3" key="1">
    <citation type="journal article" date="2019" name="Int. J. Syst. Evol. Microbiol.">
        <title>The Global Catalogue of Microorganisms (GCM) 10K type strain sequencing project: providing services to taxonomists for standard genome sequencing and annotation.</title>
        <authorList>
            <consortium name="The Broad Institute Genomics Platform"/>
            <consortium name="The Broad Institute Genome Sequencing Center for Infectious Disease"/>
            <person name="Wu L."/>
            <person name="Ma J."/>
        </authorList>
    </citation>
    <scope>NUCLEOTIDE SEQUENCE [LARGE SCALE GENOMIC DNA]</scope>
    <source>
        <strain evidence="2 3">JCM 14900</strain>
    </source>
</reference>
<name>A0ABN2PMV3_9MICO</name>
<evidence type="ECO:0000313" key="2">
    <source>
        <dbReference type="EMBL" id="GAA1924673.1"/>
    </source>
</evidence>
<dbReference type="EMBL" id="BAAAOF010000002">
    <property type="protein sequence ID" value="GAA1924673.1"/>
    <property type="molecule type" value="Genomic_DNA"/>
</dbReference>
<dbReference type="Gene3D" id="2.120.10.30">
    <property type="entry name" value="TolB, C-terminal domain"/>
    <property type="match status" value="1"/>
</dbReference>
<dbReference type="PANTHER" id="PTHR36842">
    <property type="entry name" value="PROTEIN TOLB HOMOLOG"/>
    <property type="match status" value="1"/>
</dbReference>
<dbReference type="Pfam" id="PF07676">
    <property type="entry name" value="PD40"/>
    <property type="match status" value="1"/>
</dbReference>
<evidence type="ECO:0000313" key="3">
    <source>
        <dbReference type="Proteomes" id="UP001501343"/>
    </source>
</evidence>